<evidence type="ECO:0000313" key="9">
    <source>
        <dbReference type="EMBL" id="SPD14759.1"/>
    </source>
</evidence>
<dbReference type="GO" id="GO:0048046">
    <property type="term" value="C:apoplast"/>
    <property type="evidence" value="ECO:0007669"/>
    <property type="project" value="UniProtKB-SubCell"/>
</dbReference>
<comment type="similarity">
    <text evidence="6">Belongs to the PMEI family.</text>
</comment>
<dbReference type="CDD" id="cd15798">
    <property type="entry name" value="PMEI-like_3"/>
    <property type="match status" value="1"/>
</dbReference>
<accession>A0A2N9HSX4</accession>
<dbReference type="FunFam" id="1.20.140.40:FF:000006">
    <property type="entry name" value="Pectinesterase inhibitor 3"/>
    <property type="match status" value="1"/>
</dbReference>
<evidence type="ECO:0000256" key="6">
    <source>
        <dbReference type="ARBA" id="ARBA00038471"/>
    </source>
</evidence>
<dbReference type="SMART" id="SM00856">
    <property type="entry name" value="PMEI"/>
    <property type="match status" value="1"/>
</dbReference>
<feature type="chain" id="PRO_5014821979" description="Pectinesterase inhibitor domain-containing protein" evidence="7">
    <location>
        <begin position="31"/>
        <end position="203"/>
    </location>
</feature>
<dbReference type="SUPFAM" id="SSF101148">
    <property type="entry name" value="Plant invertase/pectin methylesterase inhibitor"/>
    <property type="match status" value="1"/>
</dbReference>
<dbReference type="PANTHER" id="PTHR31080:SF15">
    <property type="entry name" value="INVERTASE"/>
    <property type="match status" value="1"/>
</dbReference>
<dbReference type="PANTHER" id="PTHR31080">
    <property type="entry name" value="PECTINESTERASE INHIBITOR-LIKE"/>
    <property type="match status" value="1"/>
</dbReference>
<evidence type="ECO:0000256" key="4">
    <source>
        <dbReference type="ARBA" id="ARBA00022729"/>
    </source>
</evidence>
<evidence type="ECO:0000259" key="8">
    <source>
        <dbReference type="SMART" id="SM00856"/>
    </source>
</evidence>
<evidence type="ECO:0000256" key="1">
    <source>
        <dbReference type="ARBA" id="ARBA00004271"/>
    </source>
</evidence>
<dbReference type="NCBIfam" id="TIGR01614">
    <property type="entry name" value="PME_inhib"/>
    <property type="match status" value="1"/>
</dbReference>
<dbReference type="GO" id="GO:0004857">
    <property type="term" value="F:enzyme inhibitor activity"/>
    <property type="evidence" value="ECO:0007669"/>
    <property type="project" value="InterPro"/>
</dbReference>
<evidence type="ECO:0000256" key="2">
    <source>
        <dbReference type="ARBA" id="ARBA00022523"/>
    </source>
</evidence>
<name>A0A2N9HSX4_FAGSY</name>
<comment type="subcellular location">
    <subcellularLocation>
        <location evidence="1">Secreted</location>
        <location evidence="1">Extracellular space</location>
        <location evidence="1">Apoplast</location>
    </subcellularLocation>
</comment>
<dbReference type="InterPro" id="IPR006501">
    <property type="entry name" value="Pectinesterase_inhib_dom"/>
</dbReference>
<keyword evidence="2" id="KW-0052">Apoplast</keyword>
<reference evidence="9" key="1">
    <citation type="submission" date="2018-02" db="EMBL/GenBank/DDBJ databases">
        <authorList>
            <person name="Cohen D.B."/>
            <person name="Kent A.D."/>
        </authorList>
    </citation>
    <scope>NUCLEOTIDE SEQUENCE</scope>
</reference>
<proteinExistence type="inferred from homology"/>
<dbReference type="AlphaFoldDB" id="A0A2N9HSX4"/>
<dbReference type="InterPro" id="IPR035513">
    <property type="entry name" value="Invertase/methylesterase_inhib"/>
</dbReference>
<evidence type="ECO:0000256" key="3">
    <source>
        <dbReference type="ARBA" id="ARBA00022525"/>
    </source>
</evidence>
<dbReference type="Pfam" id="PF04043">
    <property type="entry name" value="PMEI"/>
    <property type="match status" value="1"/>
</dbReference>
<evidence type="ECO:0000256" key="7">
    <source>
        <dbReference type="SAM" id="SignalP"/>
    </source>
</evidence>
<dbReference type="EMBL" id="OIVN01003990">
    <property type="protein sequence ID" value="SPD14759.1"/>
    <property type="molecule type" value="Genomic_DNA"/>
</dbReference>
<keyword evidence="5" id="KW-1015">Disulfide bond</keyword>
<feature type="signal peptide" evidence="7">
    <location>
        <begin position="1"/>
        <end position="30"/>
    </location>
</feature>
<sequence length="203" mass="22235">MEGAYTTSYHALITILITLLFISNFHTTLASTSSTTTTEYYNSYVKTACNSTTYPKECNKALYPLASKIKANPQKLCSNALSISIKAAKNSSSTISKLSKSKGLTQIEVGIIKDCIENIKDSIDELKQSLNELGHLGSSNARFQIYDIQTWVSAAITDEYTCTDGFDGQSVSKTVKNTIRKSILSVARPTSNALSLINNHYSY</sequence>
<keyword evidence="3" id="KW-0964">Secreted</keyword>
<gene>
    <name evidence="9" type="ORF">FSB_LOCUS42641</name>
</gene>
<feature type="domain" description="Pectinesterase inhibitor" evidence="8">
    <location>
        <begin position="40"/>
        <end position="196"/>
    </location>
</feature>
<keyword evidence="4 7" id="KW-0732">Signal</keyword>
<organism evidence="9">
    <name type="scientific">Fagus sylvatica</name>
    <name type="common">Beechnut</name>
    <dbReference type="NCBI Taxonomy" id="28930"/>
    <lineage>
        <taxon>Eukaryota</taxon>
        <taxon>Viridiplantae</taxon>
        <taxon>Streptophyta</taxon>
        <taxon>Embryophyta</taxon>
        <taxon>Tracheophyta</taxon>
        <taxon>Spermatophyta</taxon>
        <taxon>Magnoliopsida</taxon>
        <taxon>eudicotyledons</taxon>
        <taxon>Gunneridae</taxon>
        <taxon>Pentapetalae</taxon>
        <taxon>rosids</taxon>
        <taxon>fabids</taxon>
        <taxon>Fagales</taxon>
        <taxon>Fagaceae</taxon>
        <taxon>Fagus</taxon>
    </lineage>
</organism>
<protein>
    <recommendedName>
        <fullName evidence="8">Pectinesterase inhibitor domain-containing protein</fullName>
    </recommendedName>
</protein>
<dbReference type="InterPro" id="IPR051955">
    <property type="entry name" value="PME_Inhibitor"/>
</dbReference>
<dbReference type="Gene3D" id="1.20.140.40">
    <property type="entry name" value="Invertase/pectin methylesterase inhibitor family protein"/>
    <property type="match status" value="1"/>
</dbReference>
<evidence type="ECO:0000256" key="5">
    <source>
        <dbReference type="ARBA" id="ARBA00023157"/>
    </source>
</evidence>